<accession>A0A918URS0</accession>
<dbReference type="PANTHER" id="PTHR41339">
    <property type="entry name" value="LIPL48"/>
    <property type="match status" value="1"/>
</dbReference>
<evidence type="ECO:0000313" key="4">
    <source>
        <dbReference type="Proteomes" id="UP000662572"/>
    </source>
</evidence>
<dbReference type="Proteomes" id="UP000662572">
    <property type="component" value="Unassembled WGS sequence"/>
</dbReference>
<feature type="region of interest" description="Disordered" evidence="1">
    <location>
        <begin position="41"/>
        <end position="61"/>
    </location>
</feature>
<sequence>MIKSRKFRIALMTGGAALGVALTLAACGGADGVASPGEGVLVGGGSSSSSSSSTPGNGTPATACPTGLLDGGLVANNTLRACQLPNLITGDLVLNKVAGAVYSINGRVQVGDDLGANPAAPLAGTKGTLTIAPGVKIFGSAGLDYLIISRGSQIFASGTASEPIIFTSKQGIEGTAGANAIGQWGGLVIAGRAPSNVCPAGVTPPNVACSEGQVEGTNAFYGGNTANDNSGILKYVRVQHSGFEVLPAKELNGITFAGVGSGTTVDYVQVHNSSDDGMEMFGGTLNLKHIILTGNDDDSLDTDNGYRGAVQFLIVKQRDNGGDRLFEMSCAGNAAYCSHPMISNATLIRRSSVASNGLELNTGTDLTLINSVIHNTSATTTTGIRITDVATQTAAPTFSSVYMSGFATQFASSGNTAAIFTGGTNNTANGTSTLVDFVNGANETAVTVTPATAVNAVFSSVTYVGAVKDANDNWWKGWSCGLDSNPC</sequence>
<dbReference type="EMBL" id="BMZB01000001">
    <property type="protein sequence ID" value="GGZ28987.1"/>
    <property type="molecule type" value="Genomic_DNA"/>
</dbReference>
<reference evidence="3" key="1">
    <citation type="journal article" date="2014" name="Int. J. Syst. Evol. Microbiol.">
        <title>Complete genome sequence of Corynebacterium casei LMG S-19264T (=DSM 44701T), isolated from a smear-ripened cheese.</title>
        <authorList>
            <consortium name="US DOE Joint Genome Institute (JGI-PGF)"/>
            <person name="Walter F."/>
            <person name="Albersmeier A."/>
            <person name="Kalinowski J."/>
            <person name="Ruckert C."/>
        </authorList>
    </citation>
    <scope>NUCLEOTIDE SEQUENCE</scope>
    <source>
        <strain evidence="3">KCTC 32296</strain>
    </source>
</reference>
<keyword evidence="4" id="KW-1185">Reference proteome</keyword>
<comment type="caution">
    <text evidence="3">The sequence shown here is derived from an EMBL/GenBank/DDBJ whole genome shotgun (WGS) entry which is preliminary data.</text>
</comment>
<proteinExistence type="predicted"/>
<evidence type="ECO:0000256" key="1">
    <source>
        <dbReference type="SAM" id="MobiDB-lite"/>
    </source>
</evidence>
<evidence type="ECO:0000256" key="2">
    <source>
        <dbReference type="SAM" id="SignalP"/>
    </source>
</evidence>
<name>A0A918URS0_9CAUL</name>
<keyword evidence="2" id="KW-0732">Signal</keyword>
<evidence type="ECO:0000313" key="3">
    <source>
        <dbReference type="EMBL" id="GGZ28987.1"/>
    </source>
</evidence>
<reference evidence="3" key="2">
    <citation type="submission" date="2020-09" db="EMBL/GenBank/DDBJ databases">
        <authorList>
            <person name="Sun Q."/>
            <person name="Kim S."/>
        </authorList>
    </citation>
    <scope>NUCLEOTIDE SEQUENCE</scope>
    <source>
        <strain evidence="3">KCTC 32296</strain>
    </source>
</reference>
<dbReference type="PROSITE" id="PS51257">
    <property type="entry name" value="PROKAR_LIPOPROTEIN"/>
    <property type="match status" value="1"/>
</dbReference>
<feature type="signal peptide" evidence="2">
    <location>
        <begin position="1"/>
        <end position="25"/>
    </location>
</feature>
<feature type="chain" id="PRO_5037851839" evidence="2">
    <location>
        <begin position="26"/>
        <end position="487"/>
    </location>
</feature>
<dbReference type="PANTHER" id="PTHR41339:SF1">
    <property type="entry name" value="SECRETED PROTEIN"/>
    <property type="match status" value="1"/>
</dbReference>
<protein>
    <submittedName>
        <fullName evidence="3">Uncharacterized protein</fullName>
    </submittedName>
</protein>
<organism evidence="3 4">
    <name type="scientific">Asticcacaulis endophyticus</name>
    <dbReference type="NCBI Taxonomy" id="1395890"/>
    <lineage>
        <taxon>Bacteria</taxon>
        <taxon>Pseudomonadati</taxon>
        <taxon>Pseudomonadota</taxon>
        <taxon>Alphaproteobacteria</taxon>
        <taxon>Caulobacterales</taxon>
        <taxon>Caulobacteraceae</taxon>
        <taxon>Asticcacaulis</taxon>
    </lineage>
</organism>
<dbReference type="RefSeq" id="WP_229807592.1">
    <property type="nucleotide sequence ID" value="NZ_BMZB01000001.1"/>
</dbReference>
<dbReference type="AlphaFoldDB" id="A0A918URS0"/>
<gene>
    <name evidence="3" type="ORF">GCM10011273_13650</name>
</gene>